<comment type="caution">
    <text evidence="7">The sequence shown here is derived from an EMBL/GenBank/DDBJ whole genome shotgun (WGS) entry which is preliminary data.</text>
</comment>
<evidence type="ECO:0000259" key="5">
    <source>
        <dbReference type="Pfam" id="PF04542"/>
    </source>
</evidence>
<dbReference type="SUPFAM" id="SSF88946">
    <property type="entry name" value="Sigma2 domain of RNA polymerase sigma factors"/>
    <property type="match status" value="1"/>
</dbReference>
<gene>
    <name evidence="7" type="ORF">A2785_03765</name>
</gene>
<dbReference type="NCBIfam" id="TIGR02937">
    <property type="entry name" value="sigma70-ECF"/>
    <property type="match status" value="1"/>
</dbReference>
<keyword evidence="3" id="KW-0731">Sigma factor</keyword>
<feature type="domain" description="RNA polymerase sigma-70 region 2" evidence="5">
    <location>
        <begin position="27"/>
        <end position="92"/>
    </location>
</feature>
<proteinExistence type="inferred from homology"/>
<sequence>MRFEASDERELVKRLLRGSHRSLRMYYTRYSPRLMAFIGSRVQSGEDAEEILHDTLLSALDSLAIFTGRSSLFTWLCGIARHEIADYYRRQKIRSVVFSRLPFIEGFVSRALEPSAAMMRKEYERGVKVALGRLMPHYREILVLKYMDGMSVKEIAKRLGMSVKACESALTRARRAFVVAYEER</sequence>
<dbReference type="InterPro" id="IPR039425">
    <property type="entry name" value="RNA_pol_sigma-70-like"/>
</dbReference>
<evidence type="ECO:0000256" key="1">
    <source>
        <dbReference type="ARBA" id="ARBA00010641"/>
    </source>
</evidence>
<dbReference type="GO" id="GO:0003677">
    <property type="term" value="F:DNA binding"/>
    <property type="evidence" value="ECO:0007669"/>
    <property type="project" value="InterPro"/>
</dbReference>
<dbReference type="GO" id="GO:0006352">
    <property type="term" value="P:DNA-templated transcription initiation"/>
    <property type="evidence" value="ECO:0007669"/>
    <property type="project" value="InterPro"/>
</dbReference>
<evidence type="ECO:0000313" key="7">
    <source>
        <dbReference type="EMBL" id="OGY16855.1"/>
    </source>
</evidence>
<dbReference type="PANTHER" id="PTHR43133">
    <property type="entry name" value="RNA POLYMERASE ECF-TYPE SIGMA FACTO"/>
    <property type="match status" value="1"/>
</dbReference>
<reference evidence="7 8" key="1">
    <citation type="journal article" date="2016" name="Nat. Commun.">
        <title>Thousands of microbial genomes shed light on interconnected biogeochemical processes in an aquifer system.</title>
        <authorList>
            <person name="Anantharaman K."/>
            <person name="Brown C.T."/>
            <person name="Hug L.A."/>
            <person name="Sharon I."/>
            <person name="Castelle C.J."/>
            <person name="Probst A.J."/>
            <person name="Thomas B.C."/>
            <person name="Singh A."/>
            <person name="Wilkins M.J."/>
            <person name="Karaoz U."/>
            <person name="Brodie E.L."/>
            <person name="Williams K.H."/>
            <person name="Hubbard S.S."/>
            <person name="Banfield J.F."/>
        </authorList>
    </citation>
    <scope>NUCLEOTIDE SEQUENCE [LARGE SCALE GENOMIC DNA]</scope>
</reference>
<dbReference type="EMBL" id="MHCI01000009">
    <property type="protein sequence ID" value="OGY16855.1"/>
    <property type="molecule type" value="Genomic_DNA"/>
</dbReference>
<keyword evidence="4" id="KW-0804">Transcription</keyword>
<keyword evidence="2" id="KW-0805">Transcription regulation</keyword>
<dbReference type="InterPro" id="IPR013249">
    <property type="entry name" value="RNA_pol_sigma70_r4_t2"/>
</dbReference>
<comment type="similarity">
    <text evidence="1">Belongs to the sigma-70 factor family. ECF subfamily.</text>
</comment>
<feature type="domain" description="RNA polymerase sigma factor 70 region 4 type 2" evidence="6">
    <location>
        <begin position="130"/>
        <end position="176"/>
    </location>
</feature>
<dbReference type="InterPro" id="IPR007627">
    <property type="entry name" value="RNA_pol_sigma70_r2"/>
</dbReference>
<evidence type="ECO:0000256" key="3">
    <source>
        <dbReference type="ARBA" id="ARBA00023082"/>
    </source>
</evidence>
<dbReference type="GO" id="GO:0016987">
    <property type="term" value="F:sigma factor activity"/>
    <property type="evidence" value="ECO:0007669"/>
    <property type="project" value="UniProtKB-KW"/>
</dbReference>
<dbReference type="InterPro" id="IPR036388">
    <property type="entry name" value="WH-like_DNA-bd_sf"/>
</dbReference>
<dbReference type="Pfam" id="PF04542">
    <property type="entry name" value="Sigma70_r2"/>
    <property type="match status" value="1"/>
</dbReference>
<evidence type="ECO:0000256" key="4">
    <source>
        <dbReference type="ARBA" id="ARBA00023163"/>
    </source>
</evidence>
<evidence type="ECO:0008006" key="9">
    <source>
        <dbReference type="Google" id="ProtNLM"/>
    </source>
</evidence>
<evidence type="ECO:0000256" key="2">
    <source>
        <dbReference type="ARBA" id="ARBA00023015"/>
    </source>
</evidence>
<dbReference type="PANTHER" id="PTHR43133:SF51">
    <property type="entry name" value="RNA POLYMERASE SIGMA FACTOR"/>
    <property type="match status" value="1"/>
</dbReference>
<dbReference type="InterPro" id="IPR013324">
    <property type="entry name" value="RNA_pol_sigma_r3/r4-like"/>
</dbReference>
<dbReference type="SUPFAM" id="SSF88659">
    <property type="entry name" value="Sigma3 and sigma4 domains of RNA polymerase sigma factors"/>
    <property type="match status" value="1"/>
</dbReference>
<protein>
    <recommendedName>
        <fullName evidence="9">RNA polymerase sigma factor</fullName>
    </recommendedName>
</protein>
<dbReference type="Gene3D" id="1.10.1740.10">
    <property type="match status" value="1"/>
</dbReference>
<name>A0A1G1VN90_9BACT</name>
<organism evidence="7 8">
    <name type="scientific">Candidatus Chisholmbacteria bacterium RIFCSPHIGHO2_01_FULL_49_18</name>
    <dbReference type="NCBI Taxonomy" id="1797590"/>
    <lineage>
        <taxon>Bacteria</taxon>
        <taxon>Candidatus Chisholmiibacteriota</taxon>
    </lineage>
</organism>
<evidence type="ECO:0000313" key="8">
    <source>
        <dbReference type="Proteomes" id="UP000179069"/>
    </source>
</evidence>
<dbReference type="InterPro" id="IPR013325">
    <property type="entry name" value="RNA_pol_sigma_r2"/>
</dbReference>
<evidence type="ECO:0000259" key="6">
    <source>
        <dbReference type="Pfam" id="PF08281"/>
    </source>
</evidence>
<dbReference type="InterPro" id="IPR014284">
    <property type="entry name" value="RNA_pol_sigma-70_dom"/>
</dbReference>
<dbReference type="Gene3D" id="1.10.10.10">
    <property type="entry name" value="Winged helix-like DNA-binding domain superfamily/Winged helix DNA-binding domain"/>
    <property type="match status" value="1"/>
</dbReference>
<dbReference type="Pfam" id="PF08281">
    <property type="entry name" value="Sigma70_r4_2"/>
    <property type="match status" value="1"/>
</dbReference>
<dbReference type="AlphaFoldDB" id="A0A1G1VN90"/>
<dbReference type="Proteomes" id="UP000179069">
    <property type="component" value="Unassembled WGS sequence"/>
</dbReference>
<accession>A0A1G1VN90</accession>